<dbReference type="Proteomes" id="UP000016566">
    <property type="component" value="Unassembled WGS sequence"/>
</dbReference>
<dbReference type="EMBL" id="BATB01000001">
    <property type="protein sequence ID" value="GAD54110.1"/>
    <property type="molecule type" value="Genomic_DNA"/>
</dbReference>
<protein>
    <submittedName>
        <fullName evidence="1">Capsule polysaccharide export protein</fullName>
    </submittedName>
</protein>
<gene>
    <name evidence="1" type="ORF">MBELCI_0162</name>
</gene>
<dbReference type="CDD" id="cd16440">
    <property type="entry name" value="beta_Kdo_transferase_KpsC_1"/>
    <property type="match status" value="1"/>
</dbReference>
<proteinExistence type="predicted"/>
<name>U2YYG2_9RHOB</name>
<dbReference type="InterPro" id="IPR007833">
    <property type="entry name" value="Capsule_polysaccharide_synth"/>
</dbReference>
<dbReference type="AlphaFoldDB" id="U2YYG2"/>
<dbReference type="GO" id="GO:0000271">
    <property type="term" value="P:polysaccharide biosynthetic process"/>
    <property type="evidence" value="ECO:0007669"/>
    <property type="project" value="InterPro"/>
</dbReference>
<dbReference type="STRING" id="1337093.MBELCI_0162"/>
<comment type="caution">
    <text evidence="1">The sequence shown here is derived from an EMBL/GenBank/DDBJ whole genome shotgun (WGS) entry which is preliminary data.</text>
</comment>
<organism evidence="1 2">
    <name type="scientific">Limimaricola cinnabarinus LL-001</name>
    <dbReference type="NCBI Taxonomy" id="1337093"/>
    <lineage>
        <taxon>Bacteria</taxon>
        <taxon>Pseudomonadati</taxon>
        <taxon>Pseudomonadota</taxon>
        <taxon>Alphaproteobacteria</taxon>
        <taxon>Rhodobacterales</taxon>
        <taxon>Paracoccaceae</taxon>
        <taxon>Limimaricola</taxon>
    </lineage>
</organism>
<dbReference type="GO" id="GO:0015774">
    <property type="term" value="P:polysaccharide transport"/>
    <property type="evidence" value="ECO:0007669"/>
    <property type="project" value="InterPro"/>
</dbReference>
<sequence length="645" mass="70302">MRARLRGAGYAVRSGLPGPGDLVAVWGASPTAWRGTAIAARRGARVVRIEDAFLRSIRPGRAGAPPLGVLIDHAGAHFDPTQTSDLETLLATHPLDDTALLDRARDGMARLRAAELSKYSGFDPEAPLPDPGYVLVIDQTAGDAAVRASRGDRNSFLEMLFEAREAHPGARIVIKTHPESQQGYRAGHFRETDLGPGIWFCDAPVSPWQLLEGAIAVHAFSSQMGFEAILAGHRPVIHGQPFYTGWGLTEDRAPVDRRQRQLTRAQIFATAMILYPHWHDPHMDRACDFERALDSFEAETRAWREDRAGWVACGMRLWKRRHLQRGFGTARAVRFVDPPERAANLATRQGRRLMLWGDRAAPRGAVRVEDGFLRSRGLGAALVPPASLGLDDLGLHYDPSHESRMERLIAASEGLSDADRRRAERLVTRLRAAGLSKYNLAGAPLPDLPAGHRILVPGQVEDDASIRLGAGPVRSNLALLEAVRAANPDAVILYKPHPDIEAGLRPGAVPDPLRHADAVLARVDALEALGAVDEVWTMTSGIGFEALLRGRPVTCLGTPFYAGWGLTRDLGPPCPRRRARPDLMGLAHAALIGWPRYFDPLTGRPCPPELVLDRLSAGITAHRPGLRALAKLQGAFASAAPLWRR</sequence>
<accession>U2YYG2</accession>
<evidence type="ECO:0000313" key="2">
    <source>
        <dbReference type="Proteomes" id="UP000016566"/>
    </source>
</evidence>
<dbReference type="OrthoDB" id="543755at2"/>
<dbReference type="CDD" id="cd16439">
    <property type="entry name" value="beta_Kdo_transferase_KpsC_2"/>
    <property type="match status" value="1"/>
</dbReference>
<dbReference type="Pfam" id="PF05159">
    <property type="entry name" value="Capsule_synth"/>
    <property type="match status" value="3"/>
</dbReference>
<evidence type="ECO:0000313" key="1">
    <source>
        <dbReference type="EMBL" id="GAD54110.1"/>
    </source>
</evidence>
<dbReference type="RefSeq" id="WP_021692219.1">
    <property type="nucleotide sequence ID" value="NZ_BATB01000001.1"/>
</dbReference>
<reference evidence="1" key="1">
    <citation type="journal article" date="2013" name="Genome Announc.">
        <title>Draft Genome Sequence of Loktanella cinnabarina LL-001T, Isolated from Deep-Sea Floor Sediment.</title>
        <authorList>
            <person name="Nishi S."/>
            <person name="Tsubouchi T."/>
            <person name="Takaki Y."/>
            <person name="Koyanagi R."/>
            <person name="Satoh N."/>
            <person name="Maruyama T."/>
            <person name="Hatada Y."/>
        </authorList>
    </citation>
    <scope>NUCLEOTIDE SEQUENCE [LARGE SCALE GENOMIC DNA]</scope>
    <source>
        <strain evidence="1">LL-001</strain>
    </source>
</reference>
<dbReference type="eggNOG" id="COG3563">
    <property type="taxonomic scope" value="Bacteria"/>
</dbReference>
<keyword evidence="2" id="KW-1185">Reference proteome</keyword>